<evidence type="ECO:0000256" key="1">
    <source>
        <dbReference type="SAM" id="Phobius"/>
    </source>
</evidence>
<reference evidence="3" key="1">
    <citation type="submission" date="2016-10" db="EMBL/GenBank/DDBJ databases">
        <authorList>
            <person name="Varghese N."/>
            <person name="Submissions S."/>
        </authorList>
    </citation>
    <scope>NUCLEOTIDE SEQUENCE [LARGE SCALE GENOMIC DNA]</scope>
    <source>
        <strain evidence="3">CGMCC 1.10824</strain>
    </source>
</reference>
<keyword evidence="1" id="KW-0812">Transmembrane</keyword>
<keyword evidence="3" id="KW-1185">Reference proteome</keyword>
<dbReference type="EMBL" id="FMXN01000003">
    <property type="protein sequence ID" value="SDB20458.1"/>
    <property type="molecule type" value="Genomic_DNA"/>
</dbReference>
<dbReference type="InterPro" id="IPR016419">
    <property type="entry name" value="Prepilin_Pept-dep_B_prd"/>
</dbReference>
<evidence type="ECO:0008006" key="4">
    <source>
        <dbReference type="Google" id="ProtNLM"/>
    </source>
</evidence>
<feature type="transmembrane region" description="Helical" evidence="1">
    <location>
        <begin position="12"/>
        <end position="36"/>
    </location>
</feature>
<keyword evidence="1" id="KW-0472">Membrane</keyword>
<dbReference type="Proteomes" id="UP000199626">
    <property type="component" value="Unassembled WGS sequence"/>
</dbReference>
<name>A0A1G6BIM8_9GAMM</name>
<accession>A0A1G6BIM8</accession>
<organism evidence="2 3">
    <name type="scientific">Pseudidiomarina indica</name>
    <dbReference type="NCBI Taxonomy" id="1159017"/>
    <lineage>
        <taxon>Bacteria</taxon>
        <taxon>Pseudomonadati</taxon>
        <taxon>Pseudomonadota</taxon>
        <taxon>Gammaproteobacteria</taxon>
        <taxon>Alteromonadales</taxon>
        <taxon>Idiomarinaceae</taxon>
        <taxon>Pseudidiomarina</taxon>
    </lineage>
</organism>
<dbReference type="PIRSF" id="PIRSF004525">
    <property type="entry name" value="Pilin_peptidase-dep_B_prd"/>
    <property type="match status" value="1"/>
</dbReference>
<dbReference type="STRING" id="1159017.SAMN02927930_00824"/>
<evidence type="ECO:0000313" key="2">
    <source>
        <dbReference type="EMBL" id="SDB20458.1"/>
    </source>
</evidence>
<evidence type="ECO:0000313" key="3">
    <source>
        <dbReference type="Proteomes" id="UP000199626"/>
    </source>
</evidence>
<proteinExistence type="predicted"/>
<keyword evidence="1" id="KW-1133">Transmembrane helix</keyword>
<gene>
    <name evidence="2" type="ORF">SAMN02927930_00824</name>
</gene>
<protein>
    <recommendedName>
        <fullName evidence="4">Prepilin peptidase dependent protein B</fullName>
    </recommendedName>
</protein>
<dbReference type="OrthoDB" id="5296662at2"/>
<sequence length="207" mass="23570">MLLVNFEQRQQPLWTVTAGFSLLELIVGMALGLLLITGMMTMVTQVLASQARTLQLAQAQEEANMALAFMVQELRRAGYWAHAAQRSSEPTPFELPSKGPFHCVLFSYDANGNGQHDGDSELFGFRLHQYQIQRRQRGANCEQSGWESMTHSAQLRVLALNFESLPRHHSKLPLLRIRMTISHPQQLQWLRELQMTVSVRNGELQVE</sequence>
<dbReference type="InterPro" id="IPR012902">
    <property type="entry name" value="N_methyl_site"/>
</dbReference>
<dbReference type="PROSITE" id="PS00409">
    <property type="entry name" value="PROKAR_NTER_METHYL"/>
    <property type="match status" value="1"/>
</dbReference>
<dbReference type="AlphaFoldDB" id="A0A1G6BIM8"/>
<dbReference type="RefSeq" id="WP_092592033.1">
    <property type="nucleotide sequence ID" value="NZ_FMXN01000003.1"/>
</dbReference>